<name>A0A2H0RCC9_UNCKA</name>
<evidence type="ECO:0000256" key="6">
    <source>
        <dbReference type="RuleBase" id="RU003629"/>
    </source>
</evidence>
<dbReference type="Gene3D" id="3.30.420.80">
    <property type="entry name" value="Ribosomal protein S11"/>
    <property type="match status" value="1"/>
</dbReference>
<organism evidence="7 8">
    <name type="scientific">candidate division WWE3 bacterium CG10_big_fil_rev_8_21_14_0_10_32_10</name>
    <dbReference type="NCBI Taxonomy" id="1975090"/>
    <lineage>
        <taxon>Bacteria</taxon>
        <taxon>Katanobacteria</taxon>
    </lineage>
</organism>
<dbReference type="HAMAP" id="MF_01310">
    <property type="entry name" value="Ribosomal_uS11"/>
    <property type="match status" value="1"/>
</dbReference>
<evidence type="ECO:0000313" key="8">
    <source>
        <dbReference type="Proteomes" id="UP000230214"/>
    </source>
</evidence>
<gene>
    <name evidence="5" type="primary">rpsK</name>
    <name evidence="7" type="ORF">COV24_01450</name>
</gene>
<keyword evidence="3 5" id="KW-0687">Ribonucleoprotein</keyword>
<comment type="similarity">
    <text evidence="1 5 6">Belongs to the universal ribosomal protein uS11 family.</text>
</comment>
<dbReference type="GO" id="GO:0005840">
    <property type="term" value="C:ribosome"/>
    <property type="evidence" value="ECO:0007669"/>
    <property type="project" value="UniProtKB-KW"/>
</dbReference>
<comment type="subunit">
    <text evidence="5">Part of the 30S ribosomal subunit. Interacts with proteins S7 and S18. Binds to IF-3.</text>
</comment>
<reference evidence="7 8" key="1">
    <citation type="submission" date="2017-09" db="EMBL/GenBank/DDBJ databases">
        <title>Depth-based differentiation of microbial function through sediment-hosted aquifers and enrichment of novel symbionts in the deep terrestrial subsurface.</title>
        <authorList>
            <person name="Probst A.J."/>
            <person name="Ladd B."/>
            <person name="Jarett J.K."/>
            <person name="Geller-Mcgrath D.E."/>
            <person name="Sieber C.M."/>
            <person name="Emerson J.B."/>
            <person name="Anantharaman K."/>
            <person name="Thomas B.C."/>
            <person name="Malmstrom R."/>
            <person name="Stieglmeier M."/>
            <person name="Klingl A."/>
            <person name="Woyke T."/>
            <person name="Ryan C.M."/>
            <person name="Banfield J.F."/>
        </authorList>
    </citation>
    <scope>NUCLEOTIDE SEQUENCE [LARGE SCALE GENOMIC DNA]</scope>
    <source>
        <strain evidence="7">CG10_big_fil_rev_8_21_14_0_10_32_10</strain>
    </source>
</reference>
<keyword evidence="5" id="KW-0694">RNA-binding</keyword>
<dbReference type="SUPFAM" id="SSF53137">
    <property type="entry name" value="Translational machinery components"/>
    <property type="match status" value="1"/>
</dbReference>
<dbReference type="InterPro" id="IPR036967">
    <property type="entry name" value="Ribosomal_uS11_sf"/>
</dbReference>
<proteinExistence type="inferred from homology"/>
<keyword evidence="5" id="KW-0699">rRNA-binding</keyword>
<dbReference type="GO" id="GO:0006412">
    <property type="term" value="P:translation"/>
    <property type="evidence" value="ECO:0007669"/>
    <property type="project" value="UniProtKB-UniRule"/>
</dbReference>
<dbReference type="InterPro" id="IPR001971">
    <property type="entry name" value="Ribosomal_uS11"/>
</dbReference>
<protein>
    <recommendedName>
        <fullName evidence="4 5">Small ribosomal subunit protein uS11</fullName>
    </recommendedName>
</protein>
<comment type="caution">
    <text evidence="7">The sequence shown here is derived from an EMBL/GenBank/DDBJ whole genome shotgun (WGS) entry which is preliminary data.</text>
</comment>
<comment type="function">
    <text evidence="5">Located on the platform of the 30S subunit, it bridges several disparate RNA helices of the 16S rRNA. Forms part of the Shine-Dalgarno cleft in the 70S ribosome.</text>
</comment>
<keyword evidence="2 5" id="KW-0689">Ribosomal protein</keyword>
<evidence type="ECO:0000256" key="4">
    <source>
        <dbReference type="ARBA" id="ARBA00035160"/>
    </source>
</evidence>
<dbReference type="EMBL" id="PCXU01000013">
    <property type="protein sequence ID" value="PIR43704.1"/>
    <property type="molecule type" value="Genomic_DNA"/>
</dbReference>
<dbReference type="Proteomes" id="UP000230214">
    <property type="component" value="Unassembled WGS sequence"/>
</dbReference>
<dbReference type="PIRSF" id="PIRSF002131">
    <property type="entry name" value="Ribosomal_S11"/>
    <property type="match status" value="1"/>
</dbReference>
<dbReference type="NCBIfam" id="NF003698">
    <property type="entry name" value="PRK05309.1"/>
    <property type="match status" value="1"/>
</dbReference>
<dbReference type="GO" id="GO:1990904">
    <property type="term" value="C:ribonucleoprotein complex"/>
    <property type="evidence" value="ECO:0007669"/>
    <property type="project" value="UniProtKB-KW"/>
</dbReference>
<evidence type="ECO:0000256" key="1">
    <source>
        <dbReference type="ARBA" id="ARBA00006194"/>
    </source>
</evidence>
<sequence length="137" mass="14434">MANKKQPEKNKKTTTKKKNVVKITSSGKAMITSTYNNTVISLTNSSGDVICWSTPGLVGFTGARASTPYAATIAAEDAGKKALEKGLQSVEVVTKGPGVAKISAVKGIKSSGLKISSIKDVTPLPHNGCRSRKQRRM</sequence>
<accession>A0A2H0RCC9</accession>
<dbReference type="PROSITE" id="PS00054">
    <property type="entry name" value="RIBOSOMAL_S11"/>
    <property type="match status" value="1"/>
</dbReference>
<dbReference type="GO" id="GO:0003735">
    <property type="term" value="F:structural constituent of ribosome"/>
    <property type="evidence" value="ECO:0007669"/>
    <property type="project" value="InterPro"/>
</dbReference>
<dbReference type="PANTHER" id="PTHR11759">
    <property type="entry name" value="40S RIBOSOMAL PROTEIN S14/30S RIBOSOMAL PROTEIN S11"/>
    <property type="match status" value="1"/>
</dbReference>
<evidence type="ECO:0000256" key="3">
    <source>
        <dbReference type="ARBA" id="ARBA00023274"/>
    </source>
</evidence>
<evidence type="ECO:0000256" key="2">
    <source>
        <dbReference type="ARBA" id="ARBA00022980"/>
    </source>
</evidence>
<evidence type="ECO:0000313" key="7">
    <source>
        <dbReference type="EMBL" id="PIR43704.1"/>
    </source>
</evidence>
<dbReference type="GO" id="GO:0019843">
    <property type="term" value="F:rRNA binding"/>
    <property type="evidence" value="ECO:0007669"/>
    <property type="project" value="UniProtKB-UniRule"/>
</dbReference>
<dbReference type="Pfam" id="PF00411">
    <property type="entry name" value="Ribosomal_S11"/>
    <property type="match status" value="1"/>
</dbReference>
<dbReference type="InterPro" id="IPR018102">
    <property type="entry name" value="Ribosomal_uS11_CS"/>
</dbReference>
<evidence type="ECO:0000256" key="5">
    <source>
        <dbReference type="HAMAP-Rule" id="MF_01310"/>
    </source>
</evidence>
<dbReference type="AlphaFoldDB" id="A0A2H0RCC9"/>